<feature type="compositionally biased region" description="Pro residues" evidence="1">
    <location>
        <begin position="671"/>
        <end position="684"/>
    </location>
</feature>
<feature type="compositionally biased region" description="Polar residues" evidence="1">
    <location>
        <begin position="968"/>
        <end position="980"/>
    </location>
</feature>
<feature type="compositionally biased region" description="Polar residues" evidence="1">
    <location>
        <begin position="785"/>
        <end position="799"/>
    </location>
</feature>
<dbReference type="AlphaFoldDB" id="A0A9P6HN32"/>
<feature type="region of interest" description="Disordered" evidence="1">
    <location>
        <begin position="198"/>
        <end position="268"/>
    </location>
</feature>
<feature type="region of interest" description="Disordered" evidence="1">
    <location>
        <begin position="288"/>
        <end position="377"/>
    </location>
</feature>
<feature type="compositionally biased region" description="Acidic residues" evidence="1">
    <location>
        <begin position="353"/>
        <end position="366"/>
    </location>
</feature>
<comment type="caution">
    <text evidence="2">The sequence shown here is derived from an EMBL/GenBank/DDBJ whole genome shotgun (WGS) entry which is preliminary data.</text>
</comment>
<gene>
    <name evidence="2" type="ORF">BJ322DRAFT_421677</name>
</gene>
<feature type="compositionally biased region" description="Basic and acidic residues" evidence="1">
    <location>
        <begin position="101"/>
        <end position="119"/>
    </location>
</feature>
<feature type="compositionally biased region" description="Polar residues" evidence="1">
    <location>
        <begin position="39"/>
        <end position="56"/>
    </location>
</feature>
<feature type="compositionally biased region" description="Acidic residues" evidence="1">
    <location>
        <begin position="213"/>
        <end position="230"/>
    </location>
</feature>
<evidence type="ECO:0000256" key="1">
    <source>
        <dbReference type="SAM" id="MobiDB-lite"/>
    </source>
</evidence>
<keyword evidence="3" id="KW-1185">Reference proteome</keyword>
<dbReference type="OrthoDB" id="2804751at2759"/>
<feature type="compositionally biased region" description="Polar residues" evidence="1">
    <location>
        <begin position="849"/>
        <end position="860"/>
    </location>
</feature>
<name>A0A9P6HN32_9AGAM</name>
<feature type="compositionally biased region" description="Basic and acidic residues" evidence="1">
    <location>
        <begin position="57"/>
        <end position="68"/>
    </location>
</feature>
<feature type="compositionally biased region" description="Polar residues" evidence="1">
    <location>
        <begin position="707"/>
        <end position="737"/>
    </location>
</feature>
<reference evidence="2" key="2">
    <citation type="submission" date="2020-11" db="EMBL/GenBank/DDBJ databases">
        <authorList>
            <consortium name="DOE Joint Genome Institute"/>
            <person name="Kuo A."/>
            <person name="Miyauchi S."/>
            <person name="Kiss E."/>
            <person name="Drula E."/>
            <person name="Kohler A."/>
            <person name="Sanchez-Garcia M."/>
            <person name="Andreopoulos B."/>
            <person name="Barry K.W."/>
            <person name="Bonito G."/>
            <person name="Buee M."/>
            <person name="Carver A."/>
            <person name="Chen C."/>
            <person name="Cichocki N."/>
            <person name="Clum A."/>
            <person name="Culley D."/>
            <person name="Crous P.W."/>
            <person name="Fauchery L."/>
            <person name="Girlanda M."/>
            <person name="Hayes R."/>
            <person name="Keri Z."/>
            <person name="Labutti K."/>
            <person name="Lipzen A."/>
            <person name="Lombard V."/>
            <person name="Magnuson J."/>
            <person name="Maillard F."/>
            <person name="Morin E."/>
            <person name="Murat C."/>
            <person name="Nolan M."/>
            <person name="Ohm R."/>
            <person name="Pangilinan J."/>
            <person name="Pereira M."/>
            <person name="Perotto S."/>
            <person name="Peter M."/>
            <person name="Riley R."/>
            <person name="Sitrit Y."/>
            <person name="Stielow B."/>
            <person name="Szollosi G."/>
            <person name="Zifcakova L."/>
            <person name="Stursova M."/>
            <person name="Spatafora J.W."/>
            <person name="Tedersoo L."/>
            <person name="Vaario L.-M."/>
            <person name="Yamada A."/>
            <person name="Yan M."/>
            <person name="Wang P."/>
            <person name="Xu J."/>
            <person name="Bruns T."/>
            <person name="Baldrian P."/>
            <person name="Vilgalys R."/>
            <person name="Henrissat B."/>
            <person name="Grigoriev I.V."/>
            <person name="Hibbett D."/>
            <person name="Nagy L.G."/>
            <person name="Martin F.M."/>
        </authorList>
    </citation>
    <scope>NUCLEOTIDE SEQUENCE</scope>
    <source>
        <strain evidence="2">UH-Tt-Lm1</strain>
    </source>
</reference>
<feature type="region of interest" description="Disordered" evidence="1">
    <location>
        <begin position="550"/>
        <end position="920"/>
    </location>
</feature>
<feature type="compositionally biased region" description="Gly residues" evidence="1">
    <location>
        <begin position="121"/>
        <end position="131"/>
    </location>
</feature>
<protein>
    <submittedName>
        <fullName evidence="2">Uncharacterized protein</fullName>
    </submittedName>
</protein>
<feature type="region of interest" description="Disordered" evidence="1">
    <location>
        <begin position="1"/>
        <end position="133"/>
    </location>
</feature>
<feature type="region of interest" description="Disordered" evidence="1">
    <location>
        <begin position="934"/>
        <end position="1012"/>
    </location>
</feature>
<feature type="compositionally biased region" description="Polar residues" evidence="1">
    <location>
        <begin position="898"/>
        <end position="916"/>
    </location>
</feature>
<dbReference type="EMBL" id="WIUZ02000002">
    <property type="protein sequence ID" value="KAF9791018.1"/>
    <property type="molecule type" value="Genomic_DNA"/>
</dbReference>
<proteinExistence type="predicted"/>
<sequence length="1024" mass="108006">MSAEDPVIPVTDESFEPDSIDSSALPPSEHPAAKEVFNVDSSSVDPVTEPPAQTTTDDTHTVLLKHDTNIPNPTPTNPNGSANGAETTTLVNEPDNTVEIRNVDDDAGEDKVPIKHEANGDVGGTASGGTDGADLDLADQTLVEDVSRDADVSLIQEIAGVPVKVLDGEKKIVVEEEGGDDVPEPVVFPVKDAEEVVLDDTSAPEVPEPDVVPVEEESSVIDEPEPEVDDNLPIVETAEGNADKKDVESLVEDEPAPSKEPVVEEPVIEDLEEAKKVEEHAAEIEVAPVVAGSRVEEEHTEDLAVDVAEVPPVSEEDTLPLAVDGHGHSDEESAGKKGLDVDVAEEPTSIVTEEPDLGDAEPEVEEPVATQCEPEGVVPSVYDDDVLAEVEDVPSAAEVDLVEQVDVFEPEPVEEVEVTEPENPEETLPVEEPLPVEETLTVEETLPVDETPLVEETLPVEETIPSESIVEVPVDAEPVIARPLPIFAVSELAVDHPVVEAQVVDSVDEAAPLPDEVEGPVPVVAASVEEPDSPSEVIEQEVLAASELAVEPLAEEAATDAPESDFPAEPTQEEVPPVESEAVLASQKTEAVGLPVPSEELAVDEVEPDDVSPAFSEPAEAEEEVPTPDVSQEETKSLERPWTPSYSVSSLGGGLDKVAPADEEVSEPTIVPEPPLEEPAPPAPEIITSTEEPVVAEPELTADDVQESSTWTPSYSTTVQGSSPRFESQATLESNSEPIPVAPEDVPTLTPEAEPVLAADGLAVEDPTQELTTVEPGDTPGGASETISWTPSYSTTVQGSGPHFESEAPSEDNSELLSSGLLPCDDVHGTTHDAQAIAETEATVEISEPTVTEGETSTTDVPAVDAPSEELSHSADPTSGQVHLAQPEEAAERPKSPWTPSYSVTTLPGSGSTPHVDSNLDETPAVEAEAEVLPVNTFEGTETPKIITPEDEEGERPLDPAAIAESLSWAQSYSVTSQPGSPRISPKAELDEFEPEPQHLESAQEPEPPLAVPIVELADVPETV</sequence>
<accession>A0A9P6HN32</accession>
<feature type="compositionally biased region" description="Acidic residues" evidence="1">
    <location>
        <begin position="601"/>
        <end position="610"/>
    </location>
</feature>
<evidence type="ECO:0000313" key="2">
    <source>
        <dbReference type="EMBL" id="KAF9791018.1"/>
    </source>
</evidence>
<reference evidence="2" key="1">
    <citation type="journal article" date="2020" name="Nat. Commun.">
        <title>Large-scale genome sequencing of mycorrhizal fungi provides insights into the early evolution of symbiotic traits.</title>
        <authorList>
            <person name="Miyauchi S."/>
            <person name="Kiss E."/>
            <person name="Kuo A."/>
            <person name="Drula E."/>
            <person name="Kohler A."/>
            <person name="Sanchez-Garcia M."/>
            <person name="Morin E."/>
            <person name="Andreopoulos B."/>
            <person name="Barry K.W."/>
            <person name="Bonito G."/>
            <person name="Buee M."/>
            <person name="Carver A."/>
            <person name="Chen C."/>
            <person name="Cichocki N."/>
            <person name="Clum A."/>
            <person name="Culley D."/>
            <person name="Crous P.W."/>
            <person name="Fauchery L."/>
            <person name="Girlanda M."/>
            <person name="Hayes R.D."/>
            <person name="Keri Z."/>
            <person name="LaButti K."/>
            <person name="Lipzen A."/>
            <person name="Lombard V."/>
            <person name="Magnuson J."/>
            <person name="Maillard F."/>
            <person name="Murat C."/>
            <person name="Nolan M."/>
            <person name="Ohm R.A."/>
            <person name="Pangilinan J."/>
            <person name="Pereira M.F."/>
            <person name="Perotto S."/>
            <person name="Peter M."/>
            <person name="Pfister S."/>
            <person name="Riley R."/>
            <person name="Sitrit Y."/>
            <person name="Stielow J.B."/>
            <person name="Szollosi G."/>
            <person name="Zifcakova L."/>
            <person name="Stursova M."/>
            <person name="Spatafora J.W."/>
            <person name="Tedersoo L."/>
            <person name="Vaario L.M."/>
            <person name="Yamada A."/>
            <person name="Yan M."/>
            <person name="Wang P."/>
            <person name="Xu J."/>
            <person name="Bruns T."/>
            <person name="Baldrian P."/>
            <person name="Vilgalys R."/>
            <person name="Dunand C."/>
            <person name="Henrissat B."/>
            <person name="Grigoriev I.V."/>
            <person name="Hibbett D."/>
            <person name="Nagy L.G."/>
            <person name="Martin F.M."/>
        </authorList>
    </citation>
    <scope>NUCLEOTIDE SEQUENCE</scope>
    <source>
        <strain evidence="2">UH-Tt-Lm1</strain>
    </source>
</reference>
<feature type="compositionally biased region" description="Polar residues" evidence="1">
    <location>
        <begin position="80"/>
        <end position="95"/>
    </location>
</feature>
<feature type="compositionally biased region" description="Basic and acidic residues" evidence="1">
    <location>
        <begin position="325"/>
        <end position="340"/>
    </location>
</feature>
<organism evidence="2 3">
    <name type="scientific">Thelephora terrestris</name>
    <dbReference type="NCBI Taxonomy" id="56493"/>
    <lineage>
        <taxon>Eukaryota</taxon>
        <taxon>Fungi</taxon>
        <taxon>Dikarya</taxon>
        <taxon>Basidiomycota</taxon>
        <taxon>Agaricomycotina</taxon>
        <taxon>Agaricomycetes</taxon>
        <taxon>Thelephorales</taxon>
        <taxon>Thelephoraceae</taxon>
        <taxon>Thelephora</taxon>
    </lineage>
</organism>
<evidence type="ECO:0000313" key="3">
    <source>
        <dbReference type="Proteomes" id="UP000736335"/>
    </source>
</evidence>
<dbReference type="Proteomes" id="UP000736335">
    <property type="component" value="Unassembled WGS sequence"/>
</dbReference>